<evidence type="ECO:0000313" key="2">
    <source>
        <dbReference type="Proteomes" id="UP000256869"/>
    </source>
</evidence>
<evidence type="ECO:0000313" key="1">
    <source>
        <dbReference type="EMBL" id="RED56746.1"/>
    </source>
</evidence>
<dbReference type="EMBL" id="QRDY01000012">
    <property type="protein sequence ID" value="RED56746.1"/>
    <property type="molecule type" value="Genomic_DNA"/>
</dbReference>
<name>A0A3D9I6E7_9BACL</name>
<keyword evidence="2" id="KW-1185">Reference proteome</keyword>
<accession>A0A3D9I6E7</accession>
<proteinExistence type="predicted"/>
<gene>
    <name evidence="1" type="ORF">DFP95_11237</name>
</gene>
<sequence>MLGINIFDGNAIILAAPVITGRNGQKHVACRYINWWCLSRGKVSQKWALVIVEKIDYGKAAPMFLEGYA</sequence>
<dbReference type="Proteomes" id="UP000256869">
    <property type="component" value="Unassembled WGS sequence"/>
</dbReference>
<protein>
    <submittedName>
        <fullName evidence="1">Uncharacterized protein</fullName>
    </submittedName>
</protein>
<comment type="caution">
    <text evidence="1">The sequence shown here is derived from an EMBL/GenBank/DDBJ whole genome shotgun (WGS) entry which is preliminary data.</text>
</comment>
<organism evidence="1 2">
    <name type="scientific">Cohnella lupini</name>
    <dbReference type="NCBI Taxonomy" id="1294267"/>
    <lineage>
        <taxon>Bacteria</taxon>
        <taxon>Bacillati</taxon>
        <taxon>Bacillota</taxon>
        <taxon>Bacilli</taxon>
        <taxon>Bacillales</taxon>
        <taxon>Paenibacillaceae</taxon>
        <taxon>Cohnella</taxon>
    </lineage>
</organism>
<reference evidence="1 2" key="1">
    <citation type="submission" date="2018-07" db="EMBL/GenBank/DDBJ databases">
        <title>Genomic Encyclopedia of Type Strains, Phase III (KMG-III): the genomes of soil and plant-associated and newly described type strains.</title>
        <authorList>
            <person name="Whitman W."/>
        </authorList>
    </citation>
    <scope>NUCLEOTIDE SEQUENCE [LARGE SCALE GENOMIC DNA]</scope>
    <source>
        <strain evidence="1 2">CECT 8236</strain>
    </source>
</reference>
<dbReference type="AlphaFoldDB" id="A0A3D9I6E7"/>